<gene>
    <name evidence="2" type="ORF">M5K25_000493</name>
</gene>
<sequence>MKCSEEMDIEDRGNEFQKSEVNFTGIAEGFNISVAYKDEKEAYEAFYILYFAYQYKTKRWTLETSVILEARRSALEDDFEEEEEKGRWTLEASGVLEARRSALEDDFEEEEEKEDEAQAMDVDVNTHEKGYYRGRSPTRDRDRDRKRDNYKYRWVSAGFVVPKNSTQMGCVACVRGFCVCHKHAIEQQMQFA</sequence>
<evidence type="ECO:0000256" key="1">
    <source>
        <dbReference type="SAM" id="MobiDB-lite"/>
    </source>
</evidence>
<dbReference type="EMBL" id="JANQDX010000001">
    <property type="protein sequence ID" value="KAL0928592.1"/>
    <property type="molecule type" value="Genomic_DNA"/>
</dbReference>
<proteinExistence type="predicted"/>
<name>A0ABD0VTS0_DENTH</name>
<comment type="caution">
    <text evidence="2">The sequence shown here is derived from an EMBL/GenBank/DDBJ whole genome shotgun (WGS) entry which is preliminary data.</text>
</comment>
<feature type="region of interest" description="Disordered" evidence="1">
    <location>
        <begin position="101"/>
        <end position="121"/>
    </location>
</feature>
<keyword evidence="3" id="KW-1185">Reference proteome</keyword>
<organism evidence="2 3">
    <name type="scientific">Dendrobium thyrsiflorum</name>
    <name type="common">Pinecone-like raceme dendrobium</name>
    <name type="synonym">Orchid</name>
    <dbReference type="NCBI Taxonomy" id="117978"/>
    <lineage>
        <taxon>Eukaryota</taxon>
        <taxon>Viridiplantae</taxon>
        <taxon>Streptophyta</taxon>
        <taxon>Embryophyta</taxon>
        <taxon>Tracheophyta</taxon>
        <taxon>Spermatophyta</taxon>
        <taxon>Magnoliopsida</taxon>
        <taxon>Liliopsida</taxon>
        <taxon>Asparagales</taxon>
        <taxon>Orchidaceae</taxon>
        <taxon>Epidendroideae</taxon>
        <taxon>Malaxideae</taxon>
        <taxon>Dendrobiinae</taxon>
        <taxon>Dendrobium</taxon>
    </lineage>
</organism>
<dbReference type="AlphaFoldDB" id="A0ABD0VTS0"/>
<reference evidence="2 3" key="1">
    <citation type="journal article" date="2024" name="Plant Biotechnol. J.">
        <title>Dendrobium thyrsiflorum genome and its molecular insights into genes involved in important horticultural traits.</title>
        <authorList>
            <person name="Chen B."/>
            <person name="Wang J.Y."/>
            <person name="Zheng P.J."/>
            <person name="Li K.L."/>
            <person name="Liang Y.M."/>
            <person name="Chen X.F."/>
            <person name="Zhang C."/>
            <person name="Zhao X."/>
            <person name="He X."/>
            <person name="Zhang G.Q."/>
            <person name="Liu Z.J."/>
            <person name="Xu Q."/>
        </authorList>
    </citation>
    <scope>NUCLEOTIDE SEQUENCE [LARGE SCALE GENOMIC DNA]</scope>
    <source>
        <strain evidence="2">GZMU011</strain>
    </source>
</reference>
<evidence type="ECO:0000313" key="3">
    <source>
        <dbReference type="Proteomes" id="UP001552299"/>
    </source>
</evidence>
<protein>
    <submittedName>
        <fullName evidence="2">Uncharacterized protein</fullName>
    </submittedName>
</protein>
<accession>A0ABD0VTS0</accession>
<evidence type="ECO:0000313" key="2">
    <source>
        <dbReference type="EMBL" id="KAL0928592.1"/>
    </source>
</evidence>
<feature type="compositionally biased region" description="Acidic residues" evidence="1">
    <location>
        <begin position="104"/>
        <end position="118"/>
    </location>
</feature>
<dbReference type="Proteomes" id="UP001552299">
    <property type="component" value="Unassembled WGS sequence"/>
</dbReference>